<dbReference type="Proteomes" id="UP000198703">
    <property type="component" value="Unassembled WGS sequence"/>
</dbReference>
<evidence type="ECO:0000256" key="1">
    <source>
        <dbReference type="ARBA" id="ARBA00004651"/>
    </source>
</evidence>
<reference evidence="8 9" key="1">
    <citation type="submission" date="2016-10" db="EMBL/GenBank/DDBJ databases">
        <authorList>
            <person name="de Groot N.N."/>
        </authorList>
    </citation>
    <scope>NUCLEOTIDE SEQUENCE [LARGE SCALE GENOMIC DNA]</scope>
    <source>
        <strain evidence="8 9">DSM 15345</strain>
    </source>
</reference>
<evidence type="ECO:0000313" key="8">
    <source>
        <dbReference type="EMBL" id="SEA60324.1"/>
    </source>
</evidence>
<dbReference type="PANTHER" id="PTHR35007:SF2">
    <property type="entry name" value="PILUS ASSEMBLE PROTEIN"/>
    <property type="match status" value="1"/>
</dbReference>
<comment type="subcellular location">
    <subcellularLocation>
        <location evidence="1">Cell membrane</location>
        <topology evidence="1">Multi-pass membrane protein</topology>
    </subcellularLocation>
</comment>
<organism evidence="8 9">
    <name type="scientific">Rubrimonas cliftonensis</name>
    <dbReference type="NCBI Taxonomy" id="89524"/>
    <lineage>
        <taxon>Bacteria</taxon>
        <taxon>Pseudomonadati</taxon>
        <taxon>Pseudomonadota</taxon>
        <taxon>Alphaproteobacteria</taxon>
        <taxon>Rhodobacterales</taxon>
        <taxon>Paracoccaceae</taxon>
        <taxon>Rubrimonas</taxon>
    </lineage>
</organism>
<feature type="transmembrane region" description="Helical" evidence="6">
    <location>
        <begin position="139"/>
        <end position="160"/>
    </location>
</feature>
<dbReference type="AlphaFoldDB" id="A0A1H4CJ16"/>
<dbReference type="EMBL" id="FNQM01000007">
    <property type="protein sequence ID" value="SEA60324.1"/>
    <property type="molecule type" value="Genomic_DNA"/>
</dbReference>
<dbReference type="InterPro" id="IPR018076">
    <property type="entry name" value="T2SS_GspF_dom"/>
</dbReference>
<dbReference type="Pfam" id="PF00482">
    <property type="entry name" value="T2SSF"/>
    <property type="match status" value="1"/>
</dbReference>
<dbReference type="PANTHER" id="PTHR35007">
    <property type="entry name" value="INTEGRAL MEMBRANE PROTEIN-RELATED"/>
    <property type="match status" value="1"/>
</dbReference>
<gene>
    <name evidence="8" type="ORF">SAMN05444370_10795</name>
</gene>
<keyword evidence="5 6" id="KW-0472">Membrane</keyword>
<evidence type="ECO:0000256" key="5">
    <source>
        <dbReference type="ARBA" id="ARBA00023136"/>
    </source>
</evidence>
<feature type="transmembrane region" description="Helical" evidence="6">
    <location>
        <begin position="108"/>
        <end position="127"/>
    </location>
</feature>
<dbReference type="OrthoDB" id="9810662at2"/>
<feature type="transmembrane region" description="Helical" evidence="6">
    <location>
        <begin position="12"/>
        <end position="29"/>
    </location>
</feature>
<protein>
    <submittedName>
        <fullName evidence="8">Type II secretion system protein F (GspF)</fullName>
    </submittedName>
</protein>
<proteinExistence type="predicted"/>
<evidence type="ECO:0000256" key="2">
    <source>
        <dbReference type="ARBA" id="ARBA00022475"/>
    </source>
</evidence>
<keyword evidence="4 6" id="KW-1133">Transmembrane helix</keyword>
<evidence type="ECO:0000256" key="6">
    <source>
        <dbReference type="SAM" id="Phobius"/>
    </source>
</evidence>
<keyword evidence="9" id="KW-1185">Reference proteome</keyword>
<evidence type="ECO:0000256" key="4">
    <source>
        <dbReference type="ARBA" id="ARBA00022989"/>
    </source>
</evidence>
<accession>A0A1H4CJ16</accession>
<dbReference type="RefSeq" id="WP_093254042.1">
    <property type="nucleotide sequence ID" value="NZ_FNQM01000007.1"/>
</dbReference>
<feature type="domain" description="Type II secretion system protein GspF" evidence="7">
    <location>
        <begin position="179"/>
        <end position="307"/>
    </location>
</feature>
<evidence type="ECO:0000313" key="9">
    <source>
        <dbReference type="Proteomes" id="UP000198703"/>
    </source>
</evidence>
<name>A0A1H4CJ16_9RHOB</name>
<dbReference type="GO" id="GO:0005886">
    <property type="term" value="C:plasma membrane"/>
    <property type="evidence" value="ECO:0007669"/>
    <property type="project" value="UniProtKB-SubCell"/>
</dbReference>
<feature type="transmembrane region" description="Helical" evidence="6">
    <location>
        <begin position="289"/>
        <end position="312"/>
    </location>
</feature>
<keyword evidence="3 6" id="KW-0812">Transmembrane</keyword>
<dbReference type="STRING" id="89524.SAMN05444370_10795"/>
<sequence>MTDAATTDAATTIALIGGLAALAAVAMLVDRRAARRRRVAARMALALRSADADPAADLRGALARAAQDALGPLGAMLSRAFFPRERERAEIAALLVSAGFRDPGALRWLAAAKFVVAGLGAVAGYAATRHALFEAPSTILIAAGAGFGMIVGAILPELALRRRREARRRRLRDALPDVIDLMVIASYAGQSLDMALDRIARELAAFSPDMAGEIAVTTAELQALPERADALSNFAARLDMPEARAFAMTLTQTIRYGSPFSQSLRALGADLRQARIIALEERGAKMPALLTLPLIVFIMPAVFVVVVGPAALSMMALF</sequence>
<evidence type="ECO:0000256" key="3">
    <source>
        <dbReference type="ARBA" id="ARBA00022692"/>
    </source>
</evidence>
<keyword evidence="2" id="KW-1003">Cell membrane</keyword>
<evidence type="ECO:0000259" key="7">
    <source>
        <dbReference type="Pfam" id="PF00482"/>
    </source>
</evidence>